<protein>
    <submittedName>
        <fullName evidence="2">Uncharacterized protein</fullName>
    </submittedName>
</protein>
<gene>
    <name evidence="2" type="ORF">AVDCRST_MAG88-3009</name>
</gene>
<accession>A0A6J4VFJ3</accession>
<proteinExistence type="predicted"/>
<sequence length="42" mass="4709">GRQTTLPPPARLDFQKRLPHPRGALRFPSRRLPLPVAPANLV</sequence>
<evidence type="ECO:0000313" key="2">
    <source>
        <dbReference type="EMBL" id="CAA9577990.1"/>
    </source>
</evidence>
<evidence type="ECO:0000256" key="1">
    <source>
        <dbReference type="SAM" id="MobiDB-lite"/>
    </source>
</evidence>
<feature type="non-terminal residue" evidence="2">
    <location>
        <position position="42"/>
    </location>
</feature>
<reference evidence="2" key="1">
    <citation type="submission" date="2020-02" db="EMBL/GenBank/DDBJ databases">
        <authorList>
            <person name="Meier V. D."/>
        </authorList>
    </citation>
    <scope>NUCLEOTIDE SEQUENCE</scope>
    <source>
        <strain evidence="2">AVDCRST_MAG88</strain>
    </source>
</reference>
<name>A0A6J4VFJ3_9BACT</name>
<dbReference type="EMBL" id="CADCWM010000725">
    <property type="protein sequence ID" value="CAA9577990.1"/>
    <property type="molecule type" value="Genomic_DNA"/>
</dbReference>
<feature type="non-terminal residue" evidence="2">
    <location>
        <position position="1"/>
    </location>
</feature>
<dbReference type="AlphaFoldDB" id="A0A6J4VFJ3"/>
<feature type="compositionally biased region" description="Pro residues" evidence="1">
    <location>
        <begin position="1"/>
        <end position="10"/>
    </location>
</feature>
<organism evidence="2">
    <name type="scientific">uncultured Thermomicrobiales bacterium</name>
    <dbReference type="NCBI Taxonomy" id="1645740"/>
    <lineage>
        <taxon>Bacteria</taxon>
        <taxon>Pseudomonadati</taxon>
        <taxon>Thermomicrobiota</taxon>
        <taxon>Thermomicrobia</taxon>
        <taxon>Thermomicrobiales</taxon>
        <taxon>environmental samples</taxon>
    </lineage>
</organism>
<feature type="region of interest" description="Disordered" evidence="1">
    <location>
        <begin position="1"/>
        <end position="29"/>
    </location>
</feature>